<organism evidence="1 2">
    <name type="scientific">Iphiclides podalirius</name>
    <name type="common">scarce swallowtail</name>
    <dbReference type="NCBI Taxonomy" id="110791"/>
    <lineage>
        <taxon>Eukaryota</taxon>
        <taxon>Metazoa</taxon>
        <taxon>Ecdysozoa</taxon>
        <taxon>Arthropoda</taxon>
        <taxon>Hexapoda</taxon>
        <taxon>Insecta</taxon>
        <taxon>Pterygota</taxon>
        <taxon>Neoptera</taxon>
        <taxon>Endopterygota</taxon>
        <taxon>Lepidoptera</taxon>
        <taxon>Glossata</taxon>
        <taxon>Ditrysia</taxon>
        <taxon>Papilionoidea</taxon>
        <taxon>Papilionidae</taxon>
        <taxon>Papilioninae</taxon>
        <taxon>Iphiclides</taxon>
    </lineage>
</organism>
<name>A0ABN8HM19_9NEOP</name>
<sequence length="75" mass="8261">MMTILSPQREPPLRAYARAIRAAASGGNWEISTQCKTTVGVETARSLRAHEARALSLIARHSIIDRSPLIGKYED</sequence>
<protein>
    <submittedName>
        <fullName evidence="1">Uncharacterized protein</fullName>
    </submittedName>
</protein>
<feature type="non-terminal residue" evidence="1">
    <location>
        <position position="75"/>
    </location>
</feature>
<proteinExistence type="predicted"/>
<keyword evidence="2" id="KW-1185">Reference proteome</keyword>
<gene>
    <name evidence="1" type="ORF">IPOD504_LOCUS855</name>
</gene>
<evidence type="ECO:0000313" key="2">
    <source>
        <dbReference type="Proteomes" id="UP000837857"/>
    </source>
</evidence>
<dbReference type="EMBL" id="OW152813">
    <property type="protein sequence ID" value="CAH2036129.1"/>
    <property type="molecule type" value="Genomic_DNA"/>
</dbReference>
<dbReference type="Proteomes" id="UP000837857">
    <property type="component" value="Chromosome 1"/>
</dbReference>
<evidence type="ECO:0000313" key="1">
    <source>
        <dbReference type="EMBL" id="CAH2036129.1"/>
    </source>
</evidence>
<accession>A0ABN8HM19</accession>
<reference evidence="1" key="1">
    <citation type="submission" date="2022-03" db="EMBL/GenBank/DDBJ databases">
        <authorList>
            <person name="Martin H S."/>
        </authorList>
    </citation>
    <scope>NUCLEOTIDE SEQUENCE</scope>
</reference>